<gene>
    <name evidence="2" type="ORF">EF384_08300</name>
</gene>
<accession>A0A3N4G2R1</accession>
<sequence length="103" mass="11381">MFSFFKKTPSMSTSELATKVNSNITLLDVRTPQEYRAGHISKAQNVPLDKIANYQGKNKDVVVICQSGMRSRQAAKILTKKGYQVTNVRGGMSQWTGRTVGGK</sequence>
<dbReference type="InterPro" id="IPR036873">
    <property type="entry name" value="Rhodanese-like_dom_sf"/>
</dbReference>
<dbReference type="PROSITE" id="PS50206">
    <property type="entry name" value="RHODANESE_3"/>
    <property type="match status" value="1"/>
</dbReference>
<evidence type="ECO:0000313" key="2">
    <source>
        <dbReference type="EMBL" id="RPA57232.1"/>
    </source>
</evidence>
<organism evidence="2 3">
    <name type="scientific">Aerococcus agrisoli</name>
    <dbReference type="NCBI Taxonomy" id="2487350"/>
    <lineage>
        <taxon>Bacteria</taxon>
        <taxon>Bacillati</taxon>
        <taxon>Bacillota</taxon>
        <taxon>Bacilli</taxon>
        <taxon>Lactobacillales</taxon>
        <taxon>Aerococcaceae</taxon>
        <taxon>Aerococcus</taxon>
    </lineage>
</organism>
<dbReference type="AlphaFoldDB" id="A0A3N4G2R1"/>
<keyword evidence="3" id="KW-1185">Reference proteome</keyword>
<dbReference type="Gene3D" id="3.40.250.10">
    <property type="entry name" value="Rhodanese-like domain"/>
    <property type="match status" value="1"/>
</dbReference>
<evidence type="ECO:0000313" key="3">
    <source>
        <dbReference type="Proteomes" id="UP000273977"/>
    </source>
</evidence>
<dbReference type="EMBL" id="RKMG01000031">
    <property type="protein sequence ID" value="RPA57232.1"/>
    <property type="molecule type" value="Genomic_DNA"/>
</dbReference>
<dbReference type="Proteomes" id="UP000273977">
    <property type="component" value="Unassembled WGS sequence"/>
</dbReference>
<dbReference type="Pfam" id="PF00581">
    <property type="entry name" value="Rhodanese"/>
    <property type="match status" value="1"/>
</dbReference>
<dbReference type="InterPro" id="IPR050229">
    <property type="entry name" value="GlpE_sulfurtransferase"/>
</dbReference>
<feature type="domain" description="Rhodanese" evidence="1">
    <location>
        <begin position="20"/>
        <end position="100"/>
    </location>
</feature>
<dbReference type="SUPFAM" id="SSF52821">
    <property type="entry name" value="Rhodanese/Cell cycle control phosphatase"/>
    <property type="match status" value="1"/>
</dbReference>
<dbReference type="OrthoDB" id="9800872at2"/>
<dbReference type="RefSeq" id="WP_123781056.1">
    <property type="nucleotide sequence ID" value="NZ_RKMG01000031.1"/>
</dbReference>
<dbReference type="CDD" id="cd00158">
    <property type="entry name" value="RHOD"/>
    <property type="match status" value="1"/>
</dbReference>
<proteinExistence type="predicted"/>
<protein>
    <submittedName>
        <fullName evidence="2">Rhodanese-like domain-containing protein</fullName>
    </submittedName>
</protein>
<dbReference type="SMART" id="SM00450">
    <property type="entry name" value="RHOD"/>
    <property type="match status" value="1"/>
</dbReference>
<comment type="caution">
    <text evidence="2">The sequence shown here is derived from an EMBL/GenBank/DDBJ whole genome shotgun (WGS) entry which is preliminary data.</text>
</comment>
<dbReference type="InterPro" id="IPR001763">
    <property type="entry name" value="Rhodanese-like_dom"/>
</dbReference>
<dbReference type="PANTHER" id="PTHR43031:SF17">
    <property type="entry name" value="SULFURTRANSFERASE YTWF-RELATED"/>
    <property type="match status" value="1"/>
</dbReference>
<evidence type="ECO:0000259" key="1">
    <source>
        <dbReference type="PROSITE" id="PS50206"/>
    </source>
</evidence>
<name>A0A3N4G2R1_9LACT</name>
<reference evidence="2 3" key="1">
    <citation type="submission" date="2018-11" db="EMBL/GenBank/DDBJ databases">
        <title>Aerococcus sp. SJQ22, whole genome shotgun sequence.</title>
        <authorList>
            <person name="Sun L."/>
            <person name="Gao X."/>
            <person name="Chen W."/>
            <person name="Huang K."/>
        </authorList>
    </citation>
    <scope>NUCLEOTIDE SEQUENCE [LARGE SCALE GENOMIC DNA]</scope>
    <source>
        <strain evidence="2 3">SJQ22</strain>
    </source>
</reference>
<dbReference type="PANTHER" id="PTHR43031">
    <property type="entry name" value="FAD-DEPENDENT OXIDOREDUCTASE"/>
    <property type="match status" value="1"/>
</dbReference>